<dbReference type="Proteomes" id="UP000824105">
    <property type="component" value="Unassembled WGS sequence"/>
</dbReference>
<dbReference type="Gene3D" id="3.90.1150.10">
    <property type="entry name" value="Aspartate Aminotransferase, domain 1"/>
    <property type="match status" value="1"/>
</dbReference>
<comment type="cofactor">
    <cofactor evidence="1">
        <name>pyridoxal 5'-phosphate</name>
        <dbReference type="ChEBI" id="CHEBI:597326"/>
    </cofactor>
</comment>
<dbReference type="InterPro" id="IPR050881">
    <property type="entry name" value="LL-DAP_aminotransferase"/>
</dbReference>
<gene>
    <name evidence="5" type="ORF">H9724_07605</name>
</gene>
<feature type="domain" description="Aminotransferase class I/classII large" evidence="4">
    <location>
        <begin position="31"/>
        <end position="381"/>
    </location>
</feature>
<accession>A0A9D2FJY2</accession>
<evidence type="ECO:0000313" key="5">
    <source>
        <dbReference type="EMBL" id="HIZ62614.1"/>
    </source>
</evidence>
<proteinExistence type="predicted"/>
<evidence type="ECO:0000313" key="6">
    <source>
        <dbReference type="Proteomes" id="UP000824105"/>
    </source>
</evidence>
<dbReference type="Pfam" id="PF00155">
    <property type="entry name" value="Aminotran_1_2"/>
    <property type="match status" value="1"/>
</dbReference>
<evidence type="ECO:0000256" key="1">
    <source>
        <dbReference type="ARBA" id="ARBA00001933"/>
    </source>
</evidence>
<reference evidence="5" key="2">
    <citation type="submission" date="2021-04" db="EMBL/GenBank/DDBJ databases">
        <authorList>
            <person name="Gilroy R."/>
        </authorList>
    </citation>
    <scope>NUCLEOTIDE SEQUENCE</scope>
    <source>
        <strain evidence="5">CHK188-11489</strain>
    </source>
</reference>
<evidence type="ECO:0000256" key="2">
    <source>
        <dbReference type="ARBA" id="ARBA00022576"/>
    </source>
</evidence>
<organism evidence="5 6">
    <name type="scientific">Candidatus Gemmiger avistercoris</name>
    <dbReference type="NCBI Taxonomy" id="2838606"/>
    <lineage>
        <taxon>Bacteria</taxon>
        <taxon>Bacillati</taxon>
        <taxon>Bacillota</taxon>
        <taxon>Clostridia</taxon>
        <taxon>Eubacteriales</taxon>
        <taxon>Gemmiger</taxon>
    </lineage>
</organism>
<dbReference type="PANTHER" id="PTHR42832">
    <property type="entry name" value="AMINO ACID AMINOTRANSFERASE"/>
    <property type="match status" value="1"/>
</dbReference>
<dbReference type="GO" id="GO:0030170">
    <property type="term" value="F:pyridoxal phosphate binding"/>
    <property type="evidence" value="ECO:0007669"/>
    <property type="project" value="InterPro"/>
</dbReference>
<dbReference type="CDD" id="cd00609">
    <property type="entry name" value="AAT_like"/>
    <property type="match status" value="1"/>
</dbReference>
<keyword evidence="3" id="KW-0808">Transferase</keyword>
<dbReference type="Gene3D" id="3.40.640.10">
    <property type="entry name" value="Type I PLP-dependent aspartate aminotransferase-like (Major domain)"/>
    <property type="match status" value="1"/>
</dbReference>
<keyword evidence="2 5" id="KW-0032">Aminotransferase</keyword>
<dbReference type="PANTHER" id="PTHR42832:SF2">
    <property type="entry name" value="ASPARTATE TRANSAMINASE"/>
    <property type="match status" value="1"/>
</dbReference>
<sequence>MEFSHRLELFGPEIFAALNDKKVALEAEGRHLYNLSVGTPDFPPAPHIKQALVEAAQQDENWKYSLRDLPELLEAVCAYYKRRFGVEGITPDRVMSFSGSQDGIGHLGLTLCNDGDVALLPDPCYPVFMTGCLLGGAKPWYYRLTKENHFLPDVSSIPEEVARAAKLMLVSLPANPVGSVGTPELYAGIVAFCRKYDILLVHDNAYSDIIFDGARGNSVFNTPGAEECAVEFFSLSKSFNVTGARISFLVGRPDVVAACKKLRTQIDFGMFLPVQKAAIAALTGPLDGVQRQCAEYQRRRDALCGGLRAIGWDVPDSHGSMFVWAPLPAGYTDSMAFCLELIEKAGVICTPGSSFGPSGEGYVRFALTMPVEQIRQAVAAIAASGMIR</sequence>
<dbReference type="InterPro" id="IPR004839">
    <property type="entry name" value="Aminotransferase_I/II_large"/>
</dbReference>
<protein>
    <submittedName>
        <fullName evidence="5">Aminotransferase class I/II-fold pyridoxal phosphate-dependent enzyme</fullName>
    </submittedName>
</protein>
<dbReference type="EMBL" id="DXBF01000061">
    <property type="protein sequence ID" value="HIZ62614.1"/>
    <property type="molecule type" value="Genomic_DNA"/>
</dbReference>
<dbReference type="InterPro" id="IPR015422">
    <property type="entry name" value="PyrdxlP-dep_Trfase_small"/>
</dbReference>
<dbReference type="GO" id="GO:0008483">
    <property type="term" value="F:transaminase activity"/>
    <property type="evidence" value="ECO:0007669"/>
    <property type="project" value="UniProtKB-KW"/>
</dbReference>
<dbReference type="InterPro" id="IPR015424">
    <property type="entry name" value="PyrdxlP-dep_Trfase"/>
</dbReference>
<comment type="caution">
    <text evidence="5">The sequence shown here is derived from an EMBL/GenBank/DDBJ whole genome shotgun (WGS) entry which is preliminary data.</text>
</comment>
<reference evidence="5" key="1">
    <citation type="journal article" date="2021" name="PeerJ">
        <title>Extensive microbial diversity within the chicken gut microbiome revealed by metagenomics and culture.</title>
        <authorList>
            <person name="Gilroy R."/>
            <person name="Ravi A."/>
            <person name="Getino M."/>
            <person name="Pursley I."/>
            <person name="Horton D.L."/>
            <person name="Alikhan N.F."/>
            <person name="Baker D."/>
            <person name="Gharbi K."/>
            <person name="Hall N."/>
            <person name="Watson M."/>
            <person name="Adriaenssens E.M."/>
            <person name="Foster-Nyarko E."/>
            <person name="Jarju S."/>
            <person name="Secka A."/>
            <person name="Antonio M."/>
            <person name="Oren A."/>
            <person name="Chaudhuri R.R."/>
            <person name="La Ragione R."/>
            <person name="Hildebrand F."/>
            <person name="Pallen M.J."/>
        </authorList>
    </citation>
    <scope>NUCLEOTIDE SEQUENCE</scope>
    <source>
        <strain evidence="5">CHK188-11489</strain>
    </source>
</reference>
<dbReference type="SUPFAM" id="SSF53383">
    <property type="entry name" value="PLP-dependent transferases"/>
    <property type="match status" value="1"/>
</dbReference>
<evidence type="ECO:0000259" key="4">
    <source>
        <dbReference type="Pfam" id="PF00155"/>
    </source>
</evidence>
<dbReference type="InterPro" id="IPR015421">
    <property type="entry name" value="PyrdxlP-dep_Trfase_major"/>
</dbReference>
<name>A0A9D2FJY2_9FIRM</name>
<dbReference type="AlphaFoldDB" id="A0A9D2FJY2"/>
<evidence type="ECO:0000256" key="3">
    <source>
        <dbReference type="ARBA" id="ARBA00022679"/>
    </source>
</evidence>